<keyword evidence="3 5" id="KW-1133">Transmembrane helix</keyword>
<dbReference type="GO" id="GO:0012505">
    <property type="term" value="C:endomembrane system"/>
    <property type="evidence" value="ECO:0007669"/>
    <property type="project" value="UniProtKB-SubCell"/>
</dbReference>
<accession>A0A6P1MJ17</accession>
<protein>
    <submittedName>
        <fullName evidence="7">DUF1232 domain-containing protein</fullName>
    </submittedName>
</protein>
<evidence type="ECO:0000256" key="5">
    <source>
        <dbReference type="SAM" id="Phobius"/>
    </source>
</evidence>
<dbReference type="KEGG" id="amic:Ami3637_05050"/>
<keyword evidence="8" id="KW-1185">Reference proteome</keyword>
<feature type="transmembrane region" description="Helical" evidence="5">
    <location>
        <begin position="12"/>
        <end position="38"/>
    </location>
</feature>
<evidence type="ECO:0000256" key="3">
    <source>
        <dbReference type="ARBA" id="ARBA00022989"/>
    </source>
</evidence>
<dbReference type="Pfam" id="PF06803">
    <property type="entry name" value="DUF1232"/>
    <property type="match status" value="1"/>
</dbReference>
<comment type="subcellular location">
    <subcellularLocation>
        <location evidence="1">Endomembrane system</location>
        <topology evidence="1">Multi-pass membrane protein</topology>
    </subcellularLocation>
</comment>
<name>A0A6P1MJ17_9FIRM</name>
<evidence type="ECO:0000256" key="4">
    <source>
        <dbReference type="ARBA" id="ARBA00023136"/>
    </source>
</evidence>
<dbReference type="AlphaFoldDB" id="A0A6P1MJ17"/>
<keyword evidence="4 5" id="KW-0472">Membrane</keyword>
<dbReference type="EMBL" id="CP047591">
    <property type="protein sequence ID" value="QHI73907.1"/>
    <property type="molecule type" value="Genomic_DNA"/>
</dbReference>
<feature type="domain" description="DUF1232" evidence="6">
    <location>
        <begin position="12"/>
        <end position="45"/>
    </location>
</feature>
<sequence>MMKDKSVPLRKKLLIVLGIIYLVSPIDLIPAVLFPIAWMDDLVVWIWILLHLKDELDKYWVGEKAEDLSKKYKGKDIIDDATYKVDVQDSKESDDGK</sequence>
<reference evidence="7 8" key="1">
    <citation type="submission" date="2020-01" db="EMBL/GenBank/DDBJ databases">
        <title>Genomic analysis of Aminipila sp. CBA3637.</title>
        <authorList>
            <person name="Kim Y.B."/>
            <person name="Roh S.W."/>
        </authorList>
    </citation>
    <scope>NUCLEOTIDE SEQUENCE [LARGE SCALE GENOMIC DNA]</scope>
    <source>
        <strain evidence="7 8">CBA3637</strain>
    </source>
</reference>
<keyword evidence="2 5" id="KW-0812">Transmembrane</keyword>
<organism evidence="7 8">
    <name type="scientific">Aminipila terrae</name>
    <dbReference type="NCBI Taxonomy" id="2697030"/>
    <lineage>
        <taxon>Bacteria</taxon>
        <taxon>Bacillati</taxon>
        <taxon>Bacillota</taxon>
        <taxon>Clostridia</taxon>
        <taxon>Peptostreptococcales</taxon>
        <taxon>Anaerovoracaceae</taxon>
        <taxon>Aminipila</taxon>
    </lineage>
</organism>
<evidence type="ECO:0000256" key="2">
    <source>
        <dbReference type="ARBA" id="ARBA00022692"/>
    </source>
</evidence>
<dbReference type="Proteomes" id="UP000463883">
    <property type="component" value="Chromosome"/>
</dbReference>
<proteinExistence type="predicted"/>
<evidence type="ECO:0000259" key="6">
    <source>
        <dbReference type="Pfam" id="PF06803"/>
    </source>
</evidence>
<gene>
    <name evidence="7" type="ORF">Ami3637_05050</name>
</gene>
<evidence type="ECO:0000256" key="1">
    <source>
        <dbReference type="ARBA" id="ARBA00004127"/>
    </source>
</evidence>
<evidence type="ECO:0000313" key="7">
    <source>
        <dbReference type="EMBL" id="QHI73907.1"/>
    </source>
</evidence>
<evidence type="ECO:0000313" key="8">
    <source>
        <dbReference type="Proteomes" id="UP000463883"/>
    </source>
</evidence>
<dbReference type="InterPro" id="IPR010652">
    <property type="entry name" value="DUF1232"/>
</dbReference>